<protein>
    <submittedName>
        <fullName evidence="1">Uncharacterized protein</fullName>
    </submittedName>
</protein>
<reference evidence="1 2" key="1">
    <citation type="submission" date="2018-08" db="EMBL/GenBank/DDBJ databases">
        <title>Complete genome sequence of five Acinetobacter baumannii phages from Abidjan, Cote d'Ivoire.</title>
        <authorList>
            <person name="Essoh C."/>
            <person name="Vernadet J.-P."/>
            <person name="Vergnaud G."/>
            <person name="Resch G."/>
            <person name="Pourcel C."/>
        </authorList>
    </citation>
    <scope>NUCLEOTIDE SEQUENCE [LARGE SCALE GENOMIC DNA]</scope>
</reference>
<evidence type="ECO:0000313" key="1">
    <source>
        <dbReference type="EMBL" id="AYD82376.1"/>
    </source>
</evidence>
<keyword evidence="2" id="KW-1185">Reference proteome</keyword>
<name>A0A386KDM7_9CAUD</name>
<sequence>MALSEIEKLRLAAGDTDPDFPWLSDEQYQHFIDEFPNKRKRAKAIDLALLAVKANDIHERSGQEERWGNQAYENSLSLVKLKWKDPAFNGSQALPSFGGTSREEMADLAMDPDRVPDTFYKGESFGKAEWQTRRIYRFYARNDEPYVYRVIPYVI</sequence>
<dbReference type="EMBL" id="MH746814">
    <property type="protein sequence ID" value="AYD82376.1"/>
    <property type="molecule type" value="Genomic_DNA"/>
</dbReference>
<dbReference type="Proteomes" id="UP000269940">
    <property type="component" value="Segment"/>
</dbReference>
<accession>A0A386KDM7</accession>
<proteinExistence type="predicted"/>
<evidence type="ECO:0000313" key="2">
    <source>
        <dbReference type="Proteomes" id="UP000269940"/>
    </source>
</evidence>
<organism evidence="1 2">
    <name type="scientific">Acinetobacter phage vB_AbaM_B09_Aci05</name>
    <dbReference type="NCBI Taxonomy" id="2315458"/>
    <lineage>
        <taxon>Viruses</taxon>
        <taxon>Duplodnaviria</taxon>
        <taxon>Heunggongvirae</taxon>
        <taxon>Uroviricota</taxon>
        <taxon>Caudoviricetes</taxon>
        <taxon>Saclayvirus</taxon>
        <taxon>Saclayvirus Aci05</taxon>
    </lineage>
</organism>
<gene>
    <name evidence="1" type="ORF">Aci05_033</name>
</gene>